<keyword evidence="5 8" id="KW-0812">Transmembrane</keyword>
<feature type="transmembrane region" description="Helical" evidence="8">
    <location>
        <begin position="6"/>
        <end position="24"/>
    </location>
</feature>
<dbReference type="RefSeq" id="WP_231062465.1">
    <property type="nucleotide sequence ID" value="NZ_JAJNOR010000004.1"/>
</dbReference>
<dbReference type="GO" id="GO:0005886">
    <property type="term" value="C:plasma membrane"/>
    <property type="evidence" value="ECO:0007669"/>
    <property type="project" value="UniProtKB-SubCell"/>
</dbReference>
<evidence type="ECO:0000256" key="3">
    <source>
        <dbReference type="ARBA" id="ARBA00022448"/>
    </source>
</evidence>
<accession>A0AAP2RKQ3</accession>
<dbReference type="AlphaFoldDB" id="A0AAP2RKQ3"/>
<evidence type="ECO:0000256" key="4">
    <source>
        <dbReference type="ARBA" id="ARBA00022475"/>
    </source>
</evidence>
<evidence type="ECO:0000256" key="5">
    <source>
        <dbReference type="ARBA" id="ARBA00022692"/>
    </source>
</evidence>
<dbReference type="Pfam" id="PF03547">
    <property type="entry name" value="Mem_trans"/>
    <property type="match status" value="2"/>
</dbReference>
<keyword evidence="6 8" id="KW-1133">Transmembrane helix</keyword>
<evidence type="ECO:0000256" key="2">
    <source>
        <dbReference type="ARBA" id="ARBA00010145"/>
    </source>
</evidence>
<keyword evidence="3" id="KW-0813">Transport</keyword>
<protein>
    <submittedName>
        <fullName evidence="9">AEC family transporter</fullName>
    </submittedName>
</protein>
<evidence type="ECO:0000256" key="7">
    <source>
        <dbReference type="ARBA" id="ARBA00023136"/>
    </source>
</evidence>
<dbReference type="PANTHER" id="PTHR36838">
    <property type="entry name" value="AUXIN EFFLUX CARRIER FAMILY PROTEIN"/>
    <property type="match status" value="1"/>
</dbReference>
<comment type="subcellular location">
    <subcellularLocation>
        <location evidence="1">Cell membrane</location>
        <topology evidence="1">Multi-pass membrane protein</topology>
    </subcellularLocation>
</comment>
<feature type="transmembrane region" description="Helical" evidence="8">
    <location>
        <begin position="127"/>
        <end position="144"/>
    </location>
</feature>
<dbReference type="EMBL" id="JAJNOR010000004">
    <property type="protein sequence ID" value="MCD2492578.1"/>
    <property type="molecule type" value="Genomic_DNA"/>
</dbReference>
<keyword evidence="7 8" id="KW-0472">Membrane</keyword>
<gene>
    <name evidence="9" type="ORF">LQE92_08055</name>
</gene>
<evidence type="ECO:0000313" key="10">
    <source>
        <dbReference type="Proteomes" id="UP001299265"/>
    </source>
</evidence>
<feature type="transmembrane region" description="Helical" evidence="8">
    <location>
        <begin position="36"/>
        <end position="56"/>
    </location>
</feature>
<evidence type="ECO:0000313" key="9">
    <source>
        <dbReference type="EMBL" id="MCD2492578.1"/>
    </source>
</evidence>
<keyword evidence="4" id="KW-1003">Cell membrane</keyword>
<dbReference type="GO" id="GO:0055085">
    <property type="term" value="P:transmembrane transport"/>
    <property type="evidence" value="ECO:0007669"/>
    <property type="project" value="InterPro"/>
</dbReference>
<comment type="similarity">
    <text evidence="2">Belongs to the auxin efflux carrier (TC 2.A.69) family.</text>
</comment>
<evidence type="ECO:0000256" key="1">
    <source>
        <dbReference type="ARBA" id="ARBA00004651"/>
    </source>
</evidence>
<feature type="transmembrane region" description="Helical" evidence="8">
    <location>
        <begin position="255"/>
        <end position="275"/>
    </location>
</feature>
<dbReference type="Proteomes" id="UP001299265">
    <property type="component" value="Unassembled WGS sequence"/>
</dbReference>
<organism evidence="9 10">
    <name type="scientific">Lientehia hominis</name>
    <dbReference type="NCBI Taxonomy" id="2897778"/>
    <lineage>
        <taxon>Bacteria</taxon>
        <taxon>Bacillati</taxon>
        <taxon>Bacillota</taxon>
        <taxon>Clostridia</taxon>
        <taxon>Lachnospirales</taxon>
        <taxon>Lachnospiraceae</taxon>
        <taxon>Lientehia</taxon>
    </lineage>
</organism>
<proteinExistence type="inferred from homology"/>
<evidence type="ECO:0000256" key="6">
    <source>
        <dbReference type="ARBA" id="ARBA00022989"/>
    </source>
</evidence>
<evidence type="ECO:0000256" key="8">
    <source>
        <dbReference type="SAM" id="Phobius"/>
    </source>
</evidence>
<feature type="transmembrane region" description="Helical" evidence="8">
    <location>
        <begin position="194"/>
        <end position="215"/>
    </location>
</feature>
<keyword evidence="10" id="KW-1185">Reference proteome</keyword>
<feature type="transmembrane region" description="Helical" evidence="8">
    <location>
        <begin position="100"/>
        <end position="121"/>
    </location>
</feature>
<reference evidence="9 10" key="1">
    <citation type="submission" date="2021-11" db="EMBL/GenBank/DDBJ databases">
        <title>Lacrimispora sp. nov. NSJ-141 isolated from human feces.</title>
        <authorList>
            <person name="Abdugheni R."/>
        </authorList>
    </citation>
    <scope>NUCLEOTIDE SEQUENCE [LARGE SCALE GENOMIC DNA]</scope>
    <source>
        <strain evidence="9 10">NSJ-141</strain>
    </source>
</reference>
<dbReference type="InterPro" id="IPR038770">
    <property type="entry name" value="Na+/solute_symporter_sf"/>
</dbReference>
<dbReference type="InterPro" id="IPR004776">
    <property type="entry name" value="Mem_transp_PIN-like"/>
</dbReference>
<feature type="transmembrane region" description="Helical" evidence="8">
    <location>
        <begin position="68"/>
        <end position="88"/>
    </location>
</feature>
<name>A0AAP2RKQ3_9FIRM</name>
<feature type="transmembrane region" description="Helical" evidence="8">
    <location>
        <begin position="287"/>
        <end position="306"/>
    </location>
</feature>
<feature type="transmembrane region" description="Helical" evidence="8">
    <location>
        <begin position="165"/>
        <end position="182"/>
    </location>
</feature>
<dbReference type="Gene3D" id="1.20.1530.20">
    <property type="match status" value="2"/>
</dbReference>
<dbReference type="PANTHER" id="PTHR36838:SF1">
    <property type="entry name" value="SLR1864 PROTEIN"/>
    <property type="match status" value="1"/>
</dbReference>
<sequence length="307" mass="33132">MDAGIVFQKMLVLLILILVGYLTYKLGILGKDTGKQISGLIVKVLNPAIMLASAMGDRGSVTGKELSLAGVFAFFMFVLLIGLGWVLGAVFGRDREEKRLYNLMTVFSNLGFIGIPVTQAIYGEAAVIYVSIFVLEYNCFFYTYGMMLVDRASGRAGRGFSPKSLLNSGMAACVITLLLTVFRTPVPFFISGPISYLGDACVPMALLAIGVSLAQNDWRTIFLDWRIYLFSILKLLAVPVICVLFMRLIPADRTIRGVTAVMLAMPVGNMAAMAAETAGMDSAVCSRGVTITTVLTLFTVPLVAALI</sequence>
<comment type="caution">
    <text evidence="9">The sequence shown here is derived from an EMBL/GenBank/DDBJ whole genome shotgun (WGS) entry which is preliminary data.</text>
</comment>
<feature type="transmembrane region" description="Helical" evidence="8">
    <location>
        <begin position="227"/>
        <end position="249"/>
    </location>
</feature>